<evidence type="ECO:0000313" key="6">
    <source>
        <dbReference type="Proteomes" id="UP001218218"/>
    </source>
</evidence>
<evidence type="ECO:0000256" key="4">
    <source>
        <dbReference type="ARBA" id="ARBA00031637"/>
    </source>
</evidence>
<comment type="caution">
    <text evidence="5">The sequence shown here is derived from an EMBL/GenBank/DDBJ whole genome shotgun (WGS) entry which is preliminary data.</text>
</comment>
<dbReference type="Proteomes" id="UP001218218">
    <property type="component" value="Unassembled WGS sequence"/>
</dbReference>
<dbReference type="GO" id="GO:0004555">
    <property type="term" value="F:alpha,alpha-trehalase activity"/>
    <property type="evidence" value="ECO:0007669"/>
    <property type="project" value="UniProtKB-EC"/>
</dbReference>
<dbReference type="InterPro" id="IPR001661">
    <property type="entry name" value="Glyco_hydro_37"/>
</dbReference>
<feature type="non-terminal residue" evidence="5">
    <location>
        <position position="1"/>
    </location>
</feature>
<evidence type="ECO:0000256" key="3">
    <source>
        <dbReference type="ARBA" id="ARBA00030473"/>
    </source>
</evidence>
<evidence type="ECO:0000256" key="2">
    <source>
        <dbReference type="ARBA" id="ARBA00012757"/>
    </source>
</evidence>
<evidence type="ECO:0000313" key="5">
    <source>
        <dbReference type="EMBL" id="KAJ7351163.1"/>
    </source>
</evidence>
<dbReference type="EMBL" id="JARIHO010000013">
    <property type="protein sequence ID" value="KAJ7351163.1"/>
    <property type="molecule type" value="Genomic_DNA"/>
</dbReference>
<dbReference type="Pfam" id="PF01204">
    <property type="entry name" value="Trehalase"/>
    <property type="match status" value="1"/>
</dbReference>
<evidence type="ECO:0000256" key="1">
    <source>
        <dbReference type="ARBA" id="ARBA00005615"/>
    </source>
</evidence>
<dbReference type="PANTHER" id="PTHR23403:SF1">
    <property type="entry name" value="TREHALASE"/>
    <property type="match status" value="1"/>
</dbReference>
<feature type="non-terminal residue" evidence="5">
    <location>
        <position position="87"/>
    </location>
</feature>
<comment type="similarity">
    <text evidence="1">Belongs to the glycosyl hydrolase 37 family.</text>
</comment>
<gene>
    <name evidence="5" type="ORF">DFH08DRAFT_648452</name>
</gene>
<accession>A0AAD7A7Z4</accession>
<dbReference type="PANTHER" id="PTHR23403">
    <property type="entry name" value="TREHALASE"/>
    <property type="match status" value="1"/>
</dbReference>
<keyword evidence="6" id="KW-1185">Reference proteome</keyword>
<dbReference type="Gene3D" id="1.50.10.10">
    <property type="match status" value="1"/>
</dbReference>
<proteinExistence type="inferred from homology"/>
<sequence>QLANQYVAGALCSWCVHATGGQIPGLLPWLLDAELNGTQSTTNTGNMLEKFSISDIDLAGRGGGEYTVQAGFGWTNGVLLWVASNYG</sequence>
<name>A0AAD7A7Z4_9AGAR</name>
<dbReference type="InterPro" id="IPR012341">
    <property type="entry name" value="6hp_glycosidase-like_sf"/>
</dbReference>
<reference evidence="5" key="1">
    <citation type="submission" date="2023-03" db="EMBL/GenBank/DDBJ databases">
        <title>Massive genome expansion in bonnet fungi (Mycena s.s.) driven by repeated elements and novel gene families across ecological guilds.</title>
        <authorList>
            <consortium name="Lawrence Berkeley National Laboratory"/>
            <person name="Harder C.B."/>
            <person name="Miyauchi S."/>
            <person name="Viragh M."/>
            <person name="Kuo A."/>
            <person name="Thoen E."/>
            <person name="Andreopoulos B."/>
            <person name="Lu D."/>
            <person name="Skrede I."/>
            <person name="Drula E."/>
            <person name="Henrissat B."/>
            <person name="Morin E."/>
            <person name="Kohler A."/>
            <person name="Barry K."/>
            <person name="LaButti K."/>
            <person name="Morin E."/>
            <person name="Salamov A."/>
            <person name="Lipzen A."/>
            <person name="Mereny Z."/>
            <person name="Hegedus B."/>
            <person name="Baldrian P."/>
            <person name="Stursova M."/>
            <person name="Weitz H."/>
            <person name="Taylor A."/>
            <person name="Grigoriev I.V."/>
            <person name="Nagy L.G."/>
            <person name="Martin F."/>
            <person name="Kauserud H."/>
        </authorList>
    </citation>
    <scope>NUCLEOTIDE SEQUENCE</scope>
    <source>
        <strain evidence="5">CBHHK002</strain>
    </source>
</reference>
<dbReference type="GO" id="GO:0005993">
    <property type="term" value="P:trehalose catabolic process"/>
    <property type="evidence" value="ECO:0007669"/>
    <property type="project" value="TreeGrafter"/>
</dbReference>
<dbReference type="AlphaFoldDB" id="A0AAD7A7Z4"/>
<dbReference type="SUPFAM" id="SSF48208">
    <property type="entry name" value="Six-hairpin glycosidases"/>
    <property type="match status" value="1"/>
</dbReference>
<dbReference type="EC" id="3.2.1.28" evidence="2"/>
<dbReference type="InterPro" id="IPR008928">
    <property type="entry name" value="6-hairpin_glycosidase_sf"/>
</dbReference>
<organism evidence="5 6">
    <name type="scientific">Mycena albidolilacea</name>
    <dbReference type="NCBI Taxonomy" id="1033008"/>
    <lineage>
        <taxon>Eukaryota</taxon>
        <taxon>Fungi</taxon>
        <taxon>Dikarya</taxon>
        <taxon>Basidiomycota</taxon>
        <taxon>Agaricomycotina</taxon>
        <taxon>Agaricomycetes</taxon>
        <taxon>Agaricomycetidae</taxon>
        <taxon>Agaricales</taxon>
        <taxon>Marasmiineae</taxon>
        <taxon>Mycenaceae</taxon>
        <taxon>Mycena</taxon>
    </lineage>
</organism>
<protein>
    <recommendedName>
        <fullName evidence="2">alpha,alpha-trehalase</fullName>
        <ecNumber evidence="2">3.2.1.28</ecNumber>
    </recommendedName>
    <alternativeName>
        <fullName evidence="3">Alpha,alpha-trehalase</fullName>
    </alternativeName>
    <alternativeName>
        <fullName evidence="4">Alpha,alpha-trehalose glucohydrolase</fullName>
    </alternativeName>
</protein>